<evidence type="ECO:0000256" key="6">
    <source>
        <dbReference type="ARBA" id="ARBA00023136"/>
    </source>
</evidence>
<evidence type="ECO:0000256" key="3">
    <source>
        <dbReference type="ARBA" id="ARBA00022692"/>
    </source>
</evidence>
<dbReference type="PANTHER" id="PTHR10877">
    <property type="entry name" value="POLYCYSTIN FAMILY MEMBER"/>
    <property type="match status" value="1"/>
</dbReference>
<evidence type="ECO:0000256" key="11">
    <source>
        <dbReference type="SAM" id="Phobius"/>
    </source>
</evidence>
<protein>
    <submittedName>
        <fullName evidence="14">PLAT domain-containing protein</fullName>
    </submittedName>
</protein>
<dbReference type="Pfam" id="PF01477">
    <property type="entry name" value="PLAT"/>
    <property type="match status" value="1"/>
</dbReference>
<comment type="similarity">
    <text evidence="2">Belongs to the polycystin family.</text>
</comment>
<feature type="disulfide bond" evidence="8">
    <location>
        <begin position="1957"/>
        <end position="1970"/>
    </location>
</feature>
<sequence length="2434" mass="273359">TPKRNETISPITKISRKIATTSHSIDEKVTGETTTKFAVSENMRYHCPASQFTLNISMNSSFPLVIEEPATFTVVFSSNTENVTCDNPTWIVNDKKQADRGPRLTFRRLKSKNYTICIEFEGETMSICGYVHVTDKPLFVLGGDPDLDKPDDHSATRNITKYLDESLNLTVTPSLKDEPYRITWNCRIYDTSSSSPSIQSSNCFKSGAASTLNWTSTSIDFSRLSNFFIGPGVYEMVITVEYTVSKSTASRYIIITLLEATTTASDTELWTSSSDRQRISEDDMLKTTSTGLDLLETTANISLLKSSSGVDLQKSASDRDFEKSTSDASLQEGASDRDFEKSTSDVNLQKGASDHDFEKASLTSDVQGSTLAVDLKKSTLHFAPQSTLRSVDHQTSTMDIDFLRDTSYMDLEDTTLTNELQTNISASNATAAYLGPTMMNATTDRLSLEAGHRRDFELSTTAASAHKEVQFVTAQTLSPERRRKLLKHLQQIMKGLSSILNYTNPYGHDIIKRLAKLPGDQLSVVVNSLLNGRAEVTASMSSEQMIDDLKQYMNVTNEVIAKVTISGDEVFIEGDIRSALLQHNPTATLVFNAGTIGFDGQYGKDVVITLLPGKYEKIELCTEQYGYRFDNKPEIMQPGQSLSLRYHVELWNATEVSVVKRQKPLENTAVTAWIAITNAIIVLEASSPYYSNSTEFYDTMRAGVAFAGQSFTFAMNFVGVDYDVTYGAGKMRLSDVGNETTTLLYYGDRPQAKTKDGKSTTAVNNILDNLIAVENIDLAAFVSNSWPKMSLTPYDSGPLVGAFAFAGFPLFNYMQGSSLPTVSTIAEIDESLLTLAAGQVNSLYELQQAMGQRPTGLIVSGTLNLSKGRYKVFENATLFYEGNSLSLTSGTYMSSIANVQWELVSPDDDVYALRILSGKYFPESRRHNRTVLSFGVGKQAVIEQGFVFRNQSDGILIKGCQVVSGQSYLSKKQVAAVSLLNQAAQKTITGILGNATTYLKSHGSSLNMGQLNQAAKNVLSISNSLAEALKCTLNDPLWSDLQKNLGTIRYITELTQQQWAEQATRIVQEAIGHEMANHIQQLFLTLENTIAEKAIKNDELPFNLTVTAKNNTMVLLIGNAEQLLNKPISCEGWKVAFPSLIDLRVNLTDKDDFRLGMWCFTRNPYLYLDNFDVLVTSGSVSVQLEYLDGTPIPVTNTSKPINITGVGSTQSSTIAHGYPTTFKSYQILDFFTFETVAWNISIFIEIEPYIEQELAYQDAYAFIAFQRLPGPLAKDHDFMYHLNTTTSSFIYIPFNQLHNKTGLYYVGIGMVDKSSSSCVKYEPPPGIKQDDFCFVKGFSFTYNVRVLTKGCYYYQNSTDQIANHDDVADPYYGNKIVKCSVHHLTTFFVGLFSPLADTDFTYEYVNEHIPPNITAAIIVFCISLHMIFVIIFGLNQQVMDFDRGLLYTTVDNNPGDLYYYIVMVETGYRMCASTDSRVFITIYGTDADEVARELGTSHVKRNSSIFSWGISARFLLRTPWCLGDLRYVRLWVDNSGRGECESWYCNRVIIKDLHTGKIYRFPIYNWFGSFMGDGESERLAAVDNVIKMKNEVMSIHILAETISYIAMYTGGGLRTRQRVRRSAYSVSILMGQYIICFVNWAIAANGDYNGLSKRENLGLGITVTDGDVFVGVLLSILILPFTSLIPWIYSHIPSYYELEEIELLKNRNIKRNLPKYWPYGLGIILELVLEYVLIGFFILNMGLTCSLPADAVEAFTHRYMIQLFLWIFITEPIKGMVAAYIILKRNPCHAISSDFDEAILPLEYGKNLSPPPECLRNDVVGTTDADIAQLNQNRDKKTREELLFETLRNVAYLLVALVITLGLVYFYRDVSGYYYQQQVQTLLNLPPSGPYSPQAFQSISQISQFWNWTQSTLVPSLAATWYDGNPAWGMRGFANDKVSREMGIGHIRQIRSLPMECDVEPQFRQYFQNCSADISSSNEDRTPQYAAGWKKYSATSDSSPPAEYRYQTAEELQSINIDGQLQSYSGGGYCVLLQGPNVDLMAELQKLQAENWIDKNTRAIFVEFSMYNAQVNYFSVVQLIIEIPSEGYLLPSSWVESVRLIRSQGSDGKIIVVFEFLYVIYAVLSFFVNTINYISNVVTAYQNRPPGHHIVRLLIHLFIARFWDILDLFVGILAVLSVIAFFLREIYIDKALKNFAATNGNVYINLALQRNMELFFTFCLAGVVFFVACKMIKILRFNRRISVLANTLDYARVSITDFAVVFVIIICAFNASLYCLLWDRLASYQSVIATFATTTSGMLGKFVVANMFQISPLAFIIFMTFLYTATLILINIFVMIVLYEFKQVRCDSSRQTNEYEILEHIQTKIMRSVGLYGRHNMPACCVPDTLKDAELLNTLVSKTDLLLHRAYRWRVEDDDDDDMVIPGPRAQDLPKYAW</sequence>
<feature type="transmembrane region" description="Helical" evidence="11">
    <location>
        <begin position="1716"/>
        <end position="1739"/>
    </location>
</feature>
<dbReference type="GO" id="GO:0016020">
    <property type="term" value="C:membrane"/>
    <property type="evidence" value="ECO:0007669"/>
    <property type="project" value="UniProtKB-SubCell"/>
</dbReference>
<feature type="transmembrane region" description="Helical" evidence="11">
    <location>
        <begin position="1759"/>
        <end position="1783"/>
    </location>
</feature>
<dbReference type="GO" id="GO:0005509">
    <property type="term" value="F:calcium ion binding"/>
    <property type="evidence" value="ECO:0007669"/>
    <property type="project" value="InterPro"/>
</dbReference>
<dbReference type="OrthoDB" id="444119at2759"/>
<keyword evidence="5 11" id="KW-1133">Transmembrane helix</keyword>
<dbReference type="InterPro" id="IPR013122">
    <property type="entry name" value="PKD1_2_channel"/>
</dbReference>
<evidence type="ECO:0000256" key="2">
    <source>
        <dbReference type="ARBA" id="ARBA00007200"/>
    </source>
</evidence>
<feature type="domain" description="PLAT" evidence="12">
    <location>
        <begin position="1458"/>
        <end position="1581"/>
    </location>
</feature>
<dbReference type="SMART" id="SM00308">
    <property type="entry name" value="LH2"/>
    <property type="match status" value="1"/>
</dbReference>
<keyword evidence="7" id="KW-0325">Glycoprotein</keyword>
<feature type="region of interest" description="Disordered" evidence="10">
    <location>
        <begin position="315"/>
        <end position="352"/>
    </location>
</feature>
<evidence type="ECO:0000256" key="1">
    <source>
        <dbReference type="ARBA" id="ARBA00004141"/>
    </source>
</evidence>
<keyword evidence="6 11" id="KW-0472">Membrane</keyword>
<evidence type="ECO:0000256" key="4">
    <source>
        <dbReference type="ARBA" id="ARBA00022729"/>
    </source>
</evidence>
<feature type="compositionally biased region" description="Basic and acidic residues" evidence="10">
    <location>
        <begin position="334"/>
        <end position="343"/>
    </location>
</feature>
<dbReference type="Pfam" id="PF08016">
    <property type="entry name" value="PKD_channel"/>
    <property type="match status" value="1"/>
</dbReference>
<feature type="transmembrane region" description="Helical" evidence="11">
    <location>
        <begin position="1668"/>
        <end position="1689"/>
    </location>
</feature>
<dbReference type="PRINTS" id="PR01433">
    <property type="entry name" value="POLYCYSTIN2"/>
</dbReference>
<dbReference type="GO" id="GO:0050982">
    <property type="term" value="P:detection of mechanical stimulus"/>
    <property type="evidence" value="ECO:0007669"/>
    <property type="project" value="TreeGrafter"/>
</dbReference>
<evidence type="ECO:0000256" key="10">
    <source>
        <dbReference type="SAM" id="MobiDB-lite"/>
    </source>
</evidence>
<dbReference type="InterPro" id="IPR046791">
    <property type="entry name" value="Polycystin_dom"/>
</dbReference>
<feature type="transmembrane region" description="Helical" evidence="11">
    <location>
        <begin position="2110"/>
        <end position="2134"/>
    </location>
</feature>
<keyword evidence="3 11" id="KW-0812">Transmembrane</keyword>
<dbReference type="PANTHER" id="PTHR10877:SF194">
    <property type="entry name" value="LOCATION OF VULVA DEFECTIVE 1"/>
    <property type="match status" value="1"/>
</dbReference>
<dbReference type="Proteomes" id="UP000025227">
    <property type="component" value="Unplaced"/>
</dbReference>
<feature type="compositionally biased region" description="Basic and acidic residues" evidence="10">
    <location>
        <begin position="316"/>
        <end position="325"/>
    </location>
</feature>
<feature type="transmembrane region" description="Helical" evidence="11">
    <location>
        <begin position="1849"/>
        <end position="1867"/>
    </location>
</feature>
<organism evidence="13 14">
    <name type="scientific">Haemonchus contortus</name>
    <name type="common">Barber pole worm</name>
    <dbReference type="NCBI Taxonomy" id="6289"/>
    <lineage>
        <taxon>Eukaryota</taxon>
        <taxon>Metazoa</taxon>
        <taxon>Ecdysozoa</taxon>
        <taxon>Nematoda</taxon>
        <taxon>Chromadorea</taxon>
        <taxon>Rhabditida</taxon>
        <taxon>Rhabditina</taxon>
        <taxon>Rhabditomorpha</taxon>
        <taxon>Strongyloidea</taxon>
        <taxon>Trichostrongylidae</taxon>
        <taxon>Haemonchus</taxon>
    </lineage>
</organism>
<accession>A0A7I4YQ71</accession>
<evidence type="ECO:0000256" key="8">
    <source>
        <dbReference type="PIRSR" id="PIRSR603915-2"/>
    </source>
</evidence>
<evidence type="ECO:0000313" key="14">
    <source>
        <dbReference type="WBParaSite" id="HCON_00128820-00001"/>
    </source>
</evidence>
<evidence type="ECO:0000313" key="13">
    <source>
        <dbReference type="Proteomes" id="UP000025227"/>
    </source>
</evidence>
<dbReference type="InterPro" id="IPR001024">
    <property type="entry name" value="PLAT/LH2_dom"/>
</dbReference>
<dbReference type="GO" id="GO:0005262">
    <property type="term" value="F:calcium channel activity"/>
    <property type="evidence" value="ECO:0007669"/>
    <property type="project" value="TreeGrafter"/>
</dbReference>
<evidence type="ECO:0000256" key="9">
    <source>
        <dbReference type="PROSITE-ProRule" id="PRU00152"/>
    </source>
</evidence>
<dbReference type="SUPFAM" id="SSF49723">
    <property type="entry name" value="Lipase/lipooxygenase domain (PLAT/LH2 domain)"/>
    <property type="match status" value="1"/>
</dbReference>
<feature type="transmembrane region" description="Helical" evidence="11">
    <location>
        <begin position="2288"/>
        <end position="2308"/>
    </location>
</feature>
<evidence type="ECO:0000256" key="7">
    <source>
        <dbReference type="ARBA" id="ARBA00023180"/>
    </source>
</evidence>
<evidence type="ECO:0000256" key="5">
    <source>
        <dbReference type="ARBA" id="ARBA00022989"/>
    </source>
</evidence>
<dbReference type="InterPro" id="IPR003915">
    <property type="entry name" value="PKD_2"/>
</dbReference>
<feature type="transmembrane region" description="Helical" evidence="11">
    <location>
        <begin position="1413"/>
        <end position="1434"/>
    </location>
</feature>
<feature type="transmembrane region" description="Helical" evidence="11">
    <location>
        <begin position="2214"/>
        <end position="2235"/>
    </location>
</feature>
<comment type="caution">
    <text evidence="9">Lacks conserved residue(s) required for the propagation of feature annotation.</text>
</comment>
<dbReference type="PROSITE" id="PS50095">
    <property type="entry name" value="PLAT"/>
    <property type="match status" value="1"/>
</dbReference>
<dbReference type="InterPro" id="IPR036392">
    <property type="entry name" value="PLAT/LH2_dom_sf"/>
</dbReference>
<dbReference type="Pfam" id="PF20519">
    <property type="entry name" value="Polycystin_dom"/>
    <property type="match status" value="1"/>
</dbReference>
<name>A0A7I4YQ71_HAECO</name>
<dbReference type="Gene3D" id="2.60.60.20">
    <property type="entry name" value="PLAT/LH2 domain"/>
    <property type="match status" value="1"/>
</dbReference>
<feature type="transmembrane region" description="Helical" evidence="11">
    <location>
        <begin position="1623"/>
        <end position="1643"/>
    </location>
</feature>
<comment type="subcellular location">
    <subcellularLocation>
        <location evidence="1">Membrane</location>
        <topology evidence="1">Multi-pass membrane protein</topology>
    </subcellularLocation>
</comment>
<evidence type="ECO:0000259" key="12">
    <source>
        <dbReference type="PROSITE" id="PS50095"/>
    </source>
</evidence>
<feature type="transmembrane region" description="Helical" evidence="11">
    <location>
        <begin position="2314"/>
        <end position="2341"/>
    </location>
</feature>
<reference evidence="14" key="1">
    <citation type="submission" date="2020-12" db="UniProtKB">
        <authorList>
            <consortium name="WormBaseParasite"/>
        </authorList>
    </citation>
    <scope>IDENTIFICATION</scope>
    <source>
        <strain evidence="14">MHco3</strain>
    </source>
</reference>
<keyword evidence="4" id="KW-0732">Signal</keyword>
<proteinExistence type="inferred from homology"/>
<feature type="transmembrane region" description="Helical" evidence="11">
    <location>
        <begin position="2154"/>
        <end position="2183"/>
    </location>
</feature>
<keyword evidence="13" id="KW-1185">Reference proteome</keyword>
<dbReference type="InterPro" id="IPR051223">
    <property type="entry name" value="Polycystin"/>
</dbReference>
<feature type="transmembrane region" description="Helical" evidence="11">
    <location>
        <begin position="2255"/>
        <end position="2276"/>
    </location>
</feature>
<dbReference type="WBParaSite" id="HCON_00128820-00001">
    <property type="protein sequence ID" value="HCON_00128820-00001"/>
    <property type="gene ID" value="HCON_00128820"/>
</dbReference>